<reference evidence="3" key="2">
    <citation type="submission" date="2023-05" db="EMBL/GenBank/DDBJ databases">
        <authorList>
            <person name="Schelkunov M.I."/>
        </authorList>
    </citation>
    <scope>NUCLEOTIDE SEQUENCE</scope>
    <source>
        <strain evidence="3">Hsosn_3</strain>
        <tissue evidence="3">Leaf</tissue>
    </source>
</reference>
<sequence length="137" mass="15300">MHQFTGIAVNALGHGDPDWIQAITQQANTLTHVSNIFYTIPQGDGGIYSATKDFLQSLRVACDVAGSLLVFDESNGWFETQTKICLSISNHRPEHWQPSWSGKYCPDFIDTNFNSLIMCVTVGLQFLCLMHFPSNMV</sequence>
<dbReference type="GO" id="GO:0008483">
    <property type="term" value="F:transaminase activity"/>
    <property type="evidence" value="ECO:0007669"/>
    <property type="project" value="UniProtKB-KW"/>
</dbReference>
<keyword evidence="4" id="KW-1185">Reference proteome</keyword>
<keyword evidence="2" id="KW-0808">Transferase</keyword>
<dbReference type="PANTHER" id="PTHR11986">
    <property type="entry name" value="AMINOTRANSFERASE CLASS III"/>
    <property type="match status" value="1"/>
</dbReference>
<dbReference type="Gene3D" id="3.90.1150.10">
    <property type="entry name" value="Aspartate Aminotransferase, domain 1"/>
    <property type="match status" value="1"/>
</dbReference>
<comment type="caution">
    <text evidence="3">The sequence shown here is derived from an EMBL/GenBank/DDBJ whole genome shotgun (WGS) entry which is preliminary data.</text>
</comment>
<dbReference type="InterPro" id="IPR015422">
    <property type="entry name" value="PyrdxlP-dep_Trfase_small"/>
</dbReference>
<dbReference type="GO" id="GO:0030170">
    <property type="term" value="F:pyridoxal phosphate binding"/>
    <property type="evidence" value="ECO:0007669"/>
    <property type="project" value="TreeGrafter"/>
</dbReference>
<dbReference type="PANTHER" id="PTHR11986:SF79">
    <property type="entry name" value="ACETYLORNITHINE AMINOTRANSFERASE, MITOCHONDRIAL"/>
    <property type="match status" value="1"/>
</dbReference>
<name>A0AAD8I6F9_9APIA</name>
<dbReference type="SUPFAM" id="SSF53383">
    <property type="entry name" value="PLP-dependent transferases"/>
    <property type="match status" value="1"/>
</dbReference>
<evidence type="ECO:0000313" key="3">
    <source>
        <dbReference type="EMBL" id="KAK1379421.1"/>
    </source>
</evidence>
<organism evidence="3 4">
    <name type="scientific">Heracleum sosnowskyi</name>
    <dbReference type="NCBI Taxonomy" id="360622"/>
    <lineage>
        <taxon>Eukaryota</taxon>
        <taxon>Viridiplantae</taxon>
        <taxon>Streptophyta</taxon>
        <taxon>Embryophyta</taxon>
        <taxon>Tracheophyta</taxon>
        <taxon>Spermatophyta</taxon>
        <taxon>Magnoliopsida</taxon>
        <taxon>eudicotyledons</taxon>
        <taxon>Gunneridae</taxon>
        <taxon>Pentapetalae</taxon>
        <taxon>asterids</taxon>
        <taxon>campanulids</taxon>
        <taxon>Apiales</taxon>
        <taxon>Apiaceae</taxon>
        <taxon>Apioideae</taxon>
        <taxon>apioid superclade</taxon>
        <taxon>Tordylieae</taxon>
        <taxon>Tordyliinae</taxon>
        <taxon>Heracleum</taxon>
    </lineage>
</organism>
<dbReference type="GO" id="GO:0009570">
    <property type="term" value="C:chloroplast stroma"/>
    <property type="evidence" value="ECO:0007669"/>
    <property type="project" value="TreeGrafter"/>
</dbReference>
<evidence type="ECO:0000313" key="4">
    <source>
        <dbReference type="Proteomes" id="UP001237642"/>
    </source>
</evidence>
<dbReference type="EMBL" id="JAUIZM010000006">
    <property type="protein sequence ID" value="KAK1379421.1"/>
    <property type="molecule type" value="Genomic_DNA"/>
</dbReference>
<evidence type="ECO:0000256" key="2">
    <source>
        <dbReference type="ARBA" id="ARBA00022679"/>
    </source>
</evidence>
<dbReference type="InterPro" id="IPR015424">
    <property type="entry name" value="PyrdxlP-dep_Trfase"/>
</dbReference>
<dbReference type="AlphaFoldDB" id="A0AAD8I6F9"/>
<proteinExistence type="predicted"/>
<dbReference type="InterPro" id="IPR050103">
    <property type="entry name" value="Class-III_PLP-dep_AT"/>
</dbReference>
<keyword evidence="1" id="KW-0032">Aminotransferase</keyword>
<dbReference type="Proteomes" id="UP001237642">
    <property type="component" value="Unassembled WGS sequence"/>
</dbReference>
<reference evidence="3" key="1">
    <citation type="submission" date="2023-02" db="EMBL/GenBank/DDBJ databases">
        <title>Genome of toxic invasive species Heracleum sosnowskyi carries increased number of genes despite the absence of recent whole-genome duplications.</title>
        <authorList>
            <person name="Schelkunov M."/>
            <person name="Shtratnikova V."/>
            <person name="Makarenko M."/>
            <person name="Klepikova A."/>
            <person name="Omelchenko D."/>
            <person name="Novikova G."/>
            <person name="Obukhova E."/>
            <person name="Bogdanov V."/>
            <person name="Penin A."/>
            <person name="Logacheva M."/>
        </authorList>
    </citation>
    <scope>NUCLEOTIDE SEQUENCE</scope>
    <source>
        <strain evidence="3">Hsosn_3</strain>
        <tissue evidence="3">Leaf</tissue>
    </source>
</reference>
<dbReference type="Gene3D" id="3.40.640.10">
    <property type="entry name" value="Type I PLP-dependent aspartate aminotransferase-like (Major domain)"/>
    <property type="match status" value="1"/>
</dbReference>
<accession>A0AAD8I6F9</accession>
<gene>
    <name evidence="3" type="ORF">POM88_026165</name>
</gene>
<protein>
    <submittedName>
        <fullName evidence="3">Uncharacterized protein</fullName>
    </submittedName>
</protein>
<dbReference type="InterPro" id="IPR015421">
    <property type="entry name" value="PyrdxlP-dep_Trfase_major"/>
</dbReference>
<dbReference type="GO" id="GO:0042802">
    <property type="term" value="F:identical protein binding"/>
    <property type="evidence" value="ECO:0007669"/>
    <property type="project" value="TreeGrafter"/>
</dbReference>
<evidence type="ECO:0000256" key="1">
    <source>
        <dbReference type="ARBA" id="ARBA00022576"/>
    </source>
</evidence>